<proteinExistence type="predicted"/>
<evidence type="ECO:0000256" key="2">
    <source>
        <dbReference type="SAM" id="MobiDB-lite"/>
    </source>
</evidence>
<name>A0AA86MYE1_9BACT</name>
<dbReference type="RefSeq" id="WP_289268133.1">
    <property type="nucleotide sequence ID" value="NZ_OX365700.1"/>
</dbReference>
<sequence length="495" mass="53441">MPRTAAKDPARTRAKHAAAIEAVNDNIRKLQDQLTQVEDLRQEGFPYRDAMRARAELQVRECIKYIFGERSPEFQQWKTYHLRTSSPSEVAETISLLQTLIAQLERKKLELQGLAPPASGHASTIRSAPAALPPVSTTATAGPVASATPARMTTLSPAAPAAIPVTATLMADHTGRVDDHSVPLSRQANTPVHSDDLSHDLPRPLPEQGDARHGLSPVDQAPAPQTAPSPPPPGTSQGPGVPSMPEPREQVRDSANQGDAPAAAPGPLSDPPTRLPDPIATARHPTQEHVPDRLPDHVQPEPPFPSAISVQPTEIRAEVSPPPATTAGAVGQISGPSDRSEGEPEDPLDLVRKVCTRFHAVVRQLRLRGDDRTTLDVQDEQDVHDLLYTLLRYEFDEVAQTEWPASRPATAPRAVSLLPRHRLAVLAKMTRSGLGPREIAEQLTAEAASFPAAGHQTLFCFIYDPEGRIGNPRGLEAELTRVSDAQIVEVFIAPK</sequence>
<feature type="coiled-coil region" evidence="1">
    <location>
        <begin position="13"/>
        <end position="43"/>
    </location>
</feature>
<organism evidence="3 4">
    <name type="scientific">Nitrospira tepida</name>
    <dbReference type="NCBI Taxonomy" id="2973512"/>
    <lineage>
        <taxon>Bacteria</taxon>
        <taxon>Pseudomonadati</taxon>
        <taxon>Nitrospirota</taxon>
        <taxon>Nitrospiria</taxon>
        <taxon>Nitrospirales</taxon>
        <taxon>Nitrospiraceae</taxon>
        <taxon>Nitrospira</taxon>
    </lineage>
</organism>
<gene>
    <name evidence="3" type="ORF">DNFV4_01613</name>
</gene>
<feature type="compositionally biased region" description="Pro residues" evidence="2">
    <location>
        <begin position="225"/>
        <end position="234"/>
    </location>
</feature>
<evidence type="ECO:0000313" key="3">
    <source>
        <dbReference type="EMBL" id="CAI4031185.1"/>
    </source>
</evidence>
<dbReference type="KEGG" id="nti:DNFV4_01613"/>
<accession>A0AA86MYE1</accession>
<feature type="region of interest" description="Disordered" evidence="2">
    <location>
        <begin position="177"/>
        <end position="281"/>
    </location>
</feature>
<feature type="region of interest" description="Disordered" evidence="2">
    <location>
        <begin position="318"/>
        <end position="346"/>
    </location>
</feature>
<dbReference type="Pfam" id="PF18742">
    <property type="entry name" value="DpnII-MboI"/>
    <property type="match status" value="1"/>
</dbReference>
<evidence type="ECO:0000313" key="4">
    <source>
        <dbReference type="Proteomes" id="UP001179121"/>
    </source>
</evidence>
<keyword evidence="4" id="KW-1185">Reference proteome</keyword>
<feature type="compositionally biased region" description="Basic and acidic residues" evidence="2">
    <location>
        <begin position="193"/>
        <end position="202"/>
    </location>
</feature>
<reference evidence="3" key="1">
    <citation type="submission" date="2022-10" db="EMBL/GenBank/DDBJ databases">
        <authorList>
            <person name="Koch H."/>
        </authorList>
    </citation>
    <scope>NUCLEOTIDE SEQUENCE</scope>
    <source>
        <strain evidence="3">DNF</strain>
    </source>
</reference>
<feature type="compositionally biased region" description="Basic and acidic residues" evidence="2">
    <location>
        <begin position="289"/>
        <end position="299"/>
    </location>
</feature>
<feature type="region of interest" description="Disordered" evidence="2">
    <location>
        <begin position="289"/>
        <end position="308"/>
    </location>
</feature>
<dbReference type="Proteomes" id="UP001179121">
    <property type="component" value="Chromosome"/>
</dbReference>
<evidence type="ECO:0000256" key="1">
    <source>
        <dbReference type="SAM" id="Coils"/>
    </source>
</evidence>
<dbReference type="EMBL" id="OX365700">
    <property type="protein sequence ID" value="CAI4031185.1"/>
    <property type="molecule type" value="Genomic_DNA"/>
</dbReference>
<dbReference type="AlphaFoldDB" id="A0AA86MYE1"/>
<protein>
    <submittedName>
        <fullName evidence="3">Uncharacterized protein</fullName>
    </submittedName>
</protein>
<keyword evidence="1" id="KW-0175">Coiled coil</keyword>